<dbReference type="EMBL" id="GL883110">
    <property type="protein sequence ID" value="EGG06017.1"/>
    <property type="molecule type" value="Genomic_DNA"/>
</dbReference>
<dbReference type="PROSITE" id="PS50181">
    <property type="entry name" value="FBOX"/>
    <property type="match status" value="1"/>
</dbReference>
<dbReference type="Proteomes" id="UP000001072">
    <property type="component" value="Unassembled WGS sequence"/>
</dbReference>
<keyword evidence="4" id="KW-1185">Reference proteome</keyword>
<dbReference type="AlphaFoldDB" id="F4RNN7"/>
<dbReference type="InterPro" id="IPR036047">
    <property type="entry name" value="F-box-like_dom_sf"/>
</dbReference>
<accession>F4RNN7</accession>
<dbReference type="InterPro" id="IPR001810">
    <property type="entry name" value="F-box_dom"/>
</dbReference>
<dbReference type="InterPro" id="IPR009976">
    <property type="entry name" value="Sec10-like"/>
</dbReference>
<dbReference type="Pfam" id="PF07393">
    <property type="entry name" value="Sec10_HB"/>
    <property type="match status" value="1"/>
</dbReference>
<dbReference type="FunCoup" id="F4RNN7">
    <property type="interactions" value="30"/>
</dbReference>
<dbReference type="SMART" id="SM00256">
    <property type="entry name" value="FBOX"/>
    <property type="match status" value="1"/>
</dbReference>
<dbReference type="PANTHER" id="PTHR12100:SF1">
    <property type="entry name" value="RECYCLIN-1"/>
    <property type="match status" value="1"/>
</dbReference>
<evidence type="ECO:0000259" key="2">
    <source>
        <dbReference type="PROSITE" id="PS50181"/>
    </source>
</evidence>
<dbReference type="SUPFAM" id="SSF81383">
    <property type="entry name" value="F-box domain"/>
    <property type="match status" value="1"/>
</dbReference>
<dbReference type="GO" id="GO:0006887">
    <property type="term" value="P:exocytosis"/>
    <property type="evidence" value="ECO:0007669"/>
    <property type="project" value="TreeGrafter"/>
</dbReference>
<protein>
    <recommendedName>
        <fullName evidence="2">F-box domain-containing protein</fullName>
    </recommendedName>
</protein>
<evidence type="ECO:0000256" key="1">
    <source>
        <dbReference type="SAM" id="MobiDB-lite"/>
    </source>
</evidence>
<dbReference type="VEuPathDB" id="FungiDB:MELLADRAFT_87530"/>
<dbReference type="eggNOG" id="KOG3745">
    <property type="taxonomic scope" value="Eukaryota"/>
</dbReference>
<reference evidence="4" key="1">
    <citation type="journal article" date="2011" name="Proc. Natl. Acad. Sci. U.S.A.">
        <title>Obligate biotrophy features unraveled by the genomic analysis of rust fungi.</title>
        <authorList>
            <person name="Duplessis S."/>
            <person name="Cuomo C.A."/>
            <person name="Lin Y.-C."/>
            <person name="Aerts A."/>
            <person name="Tisserant E."/>
            <person name="Veneault-Fourrey C."/>
            <person name="Joly D.L."/>
            <person name="Hacquard S."/>
            <person name="Amselem J."/>
            <person name="Cantarel B.L."/>
            <person name="Chiu R."/>
            <person name="Coutinho P.M."/>
            <person name="Feau N."/>
            <person name="Field M."/>
            <person name="Frey P."/>
            <person name="Gelhaye E."/>
            <person name="Goldberg J."/>
            <person name="Grabherr M.G."/>
            <person name="Kodira C.D."/>
            <person name="Kohler A."/>
            <person name="Kuees U."/>
            <person name="Lindquist E.A."/>
            <person name="Lucas S.M."/>
            <person name="Mago R."/>
            <person name="Mauceli E."/>
            <person name="Morin E."/>
            <person name="Murat C."/>
            <person name="Pangilinan J.L."/>
            <person name="Park R."/>
            <person name="Pearson M."/>
            <person name="Quesneville H."/>
            <person name="Rouhier N."/>
            <person name="Sakthikumar S."/>
            <person name="Salamov A.A."/>
            <person name="Schmutz J."/>
            <person name="Selles B."/>
            <person name="Shapiro H."/>
            <person name="Tanguay P."/>
            <person name="Tuskan G.A."/>
            <person name="Henrissat B."/>
            <person name="Van de Peer Y."/>
            <person name="Rouze P."/>
            <person name="Ellis J.G."/>
            <person name="Dodds P.N."/>
            <person name="Schein J.E."/>
            <person name="Zhong S."/>
            <person name="Hamelin R.C."/>
            <person name="Grigoriev I.V."/>
            <person name="Szabo L.J."/>
            <person name="Martin F."/>
        </authorList>
    </citation>
    <scope>NUCLEOTIDE SEQUENCE [LARGE SCALE GENOMIC DNA]</scope>
    <source>
        <strain evidence="4">98AG31 / pathotype 3-4-7</strain>
    </source>
</reference>
<dbReference type="PANTHER" id="PTHR12100">
    <property type="entry name" value="SEC10"/>
    <property type="match status" value="1"/>
</dbReference>
<dbReference type="KEGG" id="mlr:MELLADRAFT_87530"/>
<evidence type="ECO:0000313" key="4">
    <source>
        <dbReference type="Proteomes" id="UP000001072"/>
    </source>
</evidence>
<dbReference type="Pfam" id="PF12937">
    <property type="entry name" value="F-box-like"/>
    <property type="match status" value="1"/>
</dbReference>
<dbReference type="OrthoDB" id="5554140at2759"/>
<dbReference type="GO" id="GO:0000145">
    <property type="term" value="C:exocyst"/>
    <property type="evidence" value="ECO:0007669"/>
    <property type="project" value="TreeGrafter"/>
</dbReference>
<dbReference type="HOGENOM" id="CLU_003875_1_0_1"/>
<dbReference type="GO" id="GO:0006893">
    <property type="term" value="P:Golgi to plasma membrane transport"/>
    <property type="evidence" value="ECO:0007669"/>
    <property type="project" value="TreeGrafter"/>
</dbReference>
<dbReference type="STRING" id="747676.F4RNN7"/>
<dbReference type="Gene3D" id="1.20.1280.50">
    <property type="match status" value="1"/>
</dbReference>
<name>F4RNN7_MELLP</name>
<feature type="region of interest" description="Disordered" evidence="1">
    <location>
        <begin position="1"/>
        <end position="22"/>
    </location>
</feature>
<dbReference type="InParanoid" id="F4RNN7"/>
<sequence length="972" mass="107744">MVFSFPVSPVTPPTRRAAPPARPHSFIGFRAQHHHYHQQLLRASPQQTASVGIRLSRLPDSVLCRVLQFVTPNEFARVASVSRRFRRLSEDDSIWDLKIRWLDYKGPTPSADFLVSPTSNTTSASLGDDELFGDFVVGSTTAPNRVALPLDRHTQPRMSLETSLTALQLKDTSRVISESGACPGKSVLSPPKEDSLMVFHARENDVGSLALDPGHPQPLQVTSSAARSQPLNSRQRFIQQYVVLMPYLNSLYHHTTSSLLFTDPNLTSRHRVELLSTLFRLLSNPFLAPSRFFANPVLARNIQSAIDVFEASLLSEFEHADDRGDEDAMRTASELVWALGCDGSSVIQVFITKREIFYDTRFNPLDNLVRTETQNGQMADGVDFRPMETYMRHVLETITREGSLIARVFPPDATVLLHFIERIAVDVLSEYITTLLSSAQSLPQPLFQLSTVAVYSQLRAAIETTMAIKPPNKRVTLSAVEDIFNKMFEIHLSDYLQEEADWTKEVLERLCAEWGPPVGVEPTTDAAALKRNVLGSLKDALMVPVSVVPKTVAYSFNALSTVGAGAFQSVAGGLKTPALPGSMSSPATASGYKDAQFLVDGRVRGNELESWLDENEDAEVGDHQPPQNIALDPALESTSGSVRDEVNDLRLLLSLDVSLKLIAADREALKRVETFESFKGFYGSKIPDIASSSDKSKKLLKQNKSGELLALVEYFELVQIADTIQQMVEAYYEAEMVQKIDRTDFLNAIVREKRAFEMGLDDGVAGGLNASLGLLMSEVERVMSEAQTGVDYCPDAVLVGHSAENPTSSDVRGRDLEPTAACRAALDCLDRHCGLLQSSRGADKQIMEVFYQEVGLRLHGMICKHLKRLIISVEGGFQLIADLNAYHQFVSKSFRSVDLSAEFASLKLLGSLFIIESPKLLAELARDVERFGGTFRVEDIYEFIKRRSDWKKIEKEVDRAMFGIGQDDCLVS</sequence>
<organism evidence="4">
    <name type="scientific">Melampsora larici-populina (strain 98AG31 / pathotype 3-4-7)</name>
    <name type="common">Poplar leaf rust fungus</name>
    <dbReference type="NCBI Taxonomy" id="747676"/>
    <lineage>
        <taxon>Eukaryota</taxon>
        <taxon>Fungi</taxon>
        <taxon>Dikarya</taxon>
        <taxon>Basidiomycota</taxon>
        <taxon>Pucciniomycotina</taxon>
        <taxon>Pucciniomycetes</taxon>
        <taxon>Pucciniales</taxon>
        <taxon>Melampsoraceae</taxon>
        <taxon>Melampsora</taxon>
    </lineage>
</organism>
<gene>
    <name evidence="3" type="ORF">MELLADRAFT_87530</name>
</gene>
<dbReference type="InterPro" id="IPR048627">
    <property type="entry name" value="Sec10_HB"/>
</dbReference>
<proteinExistence type="predicted"/>
<evidence type="ECO:0000313" key="3">
    <source>
        <dbReference type="EMBL" id="EGG06017.1"/>
    </source>
</evidence>
<dbReference type="GeneID" id="18934549"/>
<feature type="compositionally biased region" description="Low complexity" evidence="1">
    <location>
        <begin position="1"/>
        <end position="19"/>
    </location>
</feature>
<feature type="domain" description="F-box" evidence="2">
    <location>
        <begin position="52"/>
        <end position="98"/>
    </location>
</feature>
<dbReference type="RefSeq" id="XP_007410668.1">
    <property type="nucleotide sequence ID" value="XM_007410606.1"/>
</dbReference>